<dbReference type="Proteomes" id="UP000216052">
    <property type="component" value="Chromosome"/>
</dbReference>
<dbReference type="InterPro" id="IPR050742">
    <property type="entry name" value="Helicase_Restrict-Modif_Enz"/>
</dbReference>
<dbReference type="GO" id="GO:0003678">
    <property type="term" value="F:DNA helicase activity"/>
    <property type="evidence" value="ECO:0007669"/>
    <property type="project" value="UniProtKB-EC"/>
</dbReference>
<dbReference type="PANTHER" id="PTHR47396:SF1">
    <property type="entry name" value="ATP-DEPENDENT HELICASE IRC3-RELATED"/>
    <property type="match status" value="1"/>
</dbReference>
<dbReference type="InterPro" id="IPR006935">
    <property type="entry name" value="Helicase/UvrB_N"/>
</dbReference>
<feature type="domain" description="Helicase C-terminal" evidence="2">
    <location>
        <begin position="216"/>
        <end position="367"/>
    </location>
</feature>
<sequence>MITLRNYQQQIIDDVAYEFSAKNLVCAVAPCGAGKTIIVSWMSAATALKNRRTLFLVHRQELIKQSTETFTDMNIRHGVISTKYPKDYEQLVQIGSVQTVARRLAEISPPDFIVIDECHHATASTWGKIIAYFPQAKVLGVTATPERLGGHGLGDVFQSLVIGPTARELITLGNLAPYRYYAPPAKFNADEIRVKFGEYVKSDMEIQMDQNSVIGDIIDNYCKLARGMRAVCYCVSLAHSKHIAESFCAVGIPAMHIDGDTPDIIREQAIQDFRDNKIKILCNVDLISEGFDVPAMEAVILARPTQSLTLYIQQAMRPMRPDKNNPGKVAVIIDHVGNVFRHGMPDEDREWTLEPKKKKPKQDRILTVKTCPKCFSAHYAARQCTVCGYVYPTAARDDMPKEEAGKLLKIEDVERKAKRQEIGRARTVQELEQIAIRRGYSLRWVIKQCEIKHIPLRKG</sequence>
<keyword evidence="4" id="KW-1185">Reference proteome</keyword>
<organism evidence="3 4">
    <name type="scientific">Sporomusa acidovorans (strain ATCC 49682 / DSM 3132 / Mol)</name>
    <dbReference type="NCBI Taxonomy" id="1123286"/>
    <lineage>
        <taxon>Bacteria</taxon>
        <taxon>Bacillati</taxon>
        <taxon>Bacillota</taxon>
        <taxon>Negativicutes</taxon>
        <taxon>Selenomonadales</taxon>
        <taxon>Sporomusaceae</taxon>
        <taxon>Sporomusa</taxon>
    </lineage>
</organism>
<dbReference type="RefSeq" id="WP_093793254.1">
    <property type="nucleotide sequence ID" value="NZ_CP155571.1"/>
</dbReference>
<dbReference type="SUPFAM" id="SSF52540">
    <property type="entry name" value="P-loop containing nucleoside triphosphate hydrolases"/>
    <property type="match status" value="1"/>
</dbReference>
<dbReference type="EC" id="3.6.4.12" evidence="3"/>
<dbReference type="PROSITE" id="PS51192">
    <property type="entry name" value="HELICASE_ATP_BIND_1"/>
    <property type="match status" value="1"/>
</dbReference>
<evidence type="ECO:0000259" key="2">
    <source>
        <dbReference type="PROSITE" id="PS51194"/>
    </source>
</evidence>
<dbReference type="PANTHER" id="PTHR47396">
    <property type="entry name" value="TYPE I RESTRICTION ENZYME ECOKI R PROTEIN"/>
    <property type="match status" value="1"/>
</dbReference>
<dbReference type="InterPro" id="IPR027417">
    <property type="entry name" value="P-loop_NTPase"/>
</dbReference>
<feature type="domain" description="Helicase ATP-binding" evidence="1">
    <location>
        <begin position="16"/>
        <end position="163"/>
    </location>
</feature>
<dbReference type="Gene3D" id="3.40.50.300">
    <property type="entry name" value="P-loop containing nucleotide triphosphate hydrolases"/>
    <property type="match status" value="2"/>
</dbReference>
<dbReference type="GO" id="GO:0016787">
    <property type="term" value="F:hydrolase activity"/>
    <property type="evidence" value="ECO:0007669"/>
    <property type="project" value="UniProtKB-KW"/>
</dbReference>
<name>A0ABZ3J8E4_SPOA4</name>
<dbReference type="Pfam" id="PF00271">
    <property type="entry name" value="Helicase_C"/>
    <property type="match status" value="1"/>
</dbReference>
<protein>
    <submittedName>
        <fullName evidence="3">DNA repair helicase RadD</fullName>
        <ecNumber evidence="3">3.6.4.12</ecNumber>
    </submittedName>
</protein>
<proteinExistence type="predicted"/>
<keyword evidence="3" id="KW-0067">ATP-binding</keyword>
<dbReference type="EMBL" id="CP155571">
    <property type="protein sequence ID" value="XFO74649.1"/>
    <property type="molecule type" value="Genomic_DNA"/>
</dbReference>
<dbReference type="InterPro" id="IPR001650">
    <property type="entry name" value="Helicase_C-like"/>
</dbReference>
<keyword evidence="3" id="KW-0547">Nucleotide-binding</keyword>
<dbReference type="Pfam" id="PF04851">
    <property type="entry name" value="ResIII"/>
    <property type="match status" value="1"/>
</dbReference>
<gene>
    <name evidence="3" type="primary">radD</name>
    <name evidence="3" type="ORF">SPACI_047590</name>
</gene>
<reference evidence="3" key="1">
    <citation type="submission" date="2024-05" db="EMBL/GenBank/DDBJ databases">
        <title>Isolation and characterization of Sporomusa carbonis sp. nov., a carboxydotrophic hydrogenogen in the genus of Sporomusa isolated from a charcoal burning pile.</title>
        <authorList>
            <person name="Boeer T."/>
            <person name="Rosenbaum F."/>
            <person name="Eysell L."/>
            <person name="Mueller V."/>
            <person name="Daniel R."/>
            <person name="Poehlein A."/>
        </authorList>
    </citation>
    <scope>NUCLEOTIDE SEQUENCE [LARGE SCALE GENOMIC DNA]</scope>
    <source>
        <strain evidence="3">DSM 3132</strain>
    </source>
</reference>
<evidence type="ECO:0000313" key="3">
    <source>
        <dbReference type="EMBL" id="XFO74649.1"/>
    </source>
</evidence>
<accession>A0ABZ3J8E4</accession>
<evidence type="ECO:0000259" key="1">
    <source>
        <dbReference type="PROSITE" id="PS51192"/>
    </source>
</evidence>
<dbReference type="SMART" id="SM00487">
    <property type="entry name" value="DEXDc"/>
    <property type="match status" value="1"/>
</dbReference>
<dbReference type="SMART" id="SM00490">
    <property type="entry name" value="HELICc"/>
    <property type="match status" value="1"/>
</dbReference>
<keyword evidence="3" id="KW-0378">Hydrolase</keyword>
<dbReference type="PROSITE" id="PS51194">
    <property type="entry name" value="HELICASE_CTER"/>
    <property type="match status" value="1"/>
</dbReference>
<keyword evidence="3" id="KW-0347">Helicase</keyword>
<evidence type="ECO:0000313" key="4">
    <source>
        <dbReference type="Proteomes" id="UP000216052"/>
    </source>
</evidence>
<dbReference type="InterPro" id="IPR014001">
    <property type="entry name" value="Helicase_ATP-bd"/>
</dbReference>